<evidence type="ECO:0000313" key="13">
    <source>
        <dbReference type="Proteomes" id="UP001153620"/>
    </source>
</evidence>
<dbReference type="AlphaFoldDB" id="A0A9N9WYF3"/>
<evidence type="ECO:0000256" key="5">
    <source>
        <dbReference type="ARBA" id="ARBA00022597"/>
    </source>
</evidence>
<comment type="similarity">
    <text evidence="2 10">Belongs to the SWEET sugar transporter family.</text>
</comment>
<feature type="region of interest" description="Disordered" evidence="11">
    <location>
        <begin position="224"/>
        <end position="244"/>
    </location>
</feature>
<feature type="transmembrane region" description="Helical" evidence="10">
    <location>
        <begin position="25"/>
        <end position="41"/>
    </location>
</feature>
<evidence type="ECO:0000256" key="8">
    <source>
        <dbReference type="ARBA" id="ARBA00022989"/>
    </source>
</evidence>
<feature type="transmembrane region" description="Helical" evidence="10">
    <location>
        <begin position="110"/>
        <end position="127"/>
    </location>
</feature>
<gene>
    <name evidence="12" type="ORF">CHIRRI_LOCUS13881</name>
</gene>
<keyword evidence="7" id="KW-0677">Repeat</keyword>
<organism evidence="12 13">
    <name type="scientific">Chironomus riparius</name>
    <dbReference type="NCBI Taxonomy" id="315576"/>
    <lineage>
        <taxon>Eukaryota</taxon>
        <taxon>Metazoa</taxon>
        <taxon>Ecdysozoa</taxon>
        <taxon>Arthropoda</taxon>
        <taxon>Hexapoda</taxon>
        <taxon>Insecta</taxon>
        <taxon>Pterygota</taxon>
        <taxon>Neoptera</taxon>
        <taxon>Endopterygota</taxon>
        <taxon>Diptera</taxon>
        <taxon>Nematocera</taxon>
        <taxon>Chironomoidea</taxon>
        <taxon>Chironomidae</taxon>
        <taxon>Chironominae</taxon>
        <taxon>Chironomus</taxon>
    </lineage>
</organism>
<feature type="transmembrane region" description="Helical" evidence="10">
    <location>
        <begin position="84"/>
        <end position="101"/>
    </location>
</feature>
<keyword evidence="3 10" id="KW-0813">Transport</keyword>
<evidence type="ECO:0000256" key="4">
    <source>
        <dbReference type="ARBA" id="ARBA00022475"/>
    </source>
</evidence>
<evidence type="ECO:0000256" key="3">
    <source>
        <dbReference type="ARBA" id="ARBA00022448"/>
    </source>
</evidence>
<sequence length="244" mass="27373">MTQLDVIFKDIAQTLLPYTGFIDKSAAWLGVLQIVSPAFVLNGIRKNRENNKIPVFPFLFVAIYMVLSLRYAQIINNQALYDSNLKGLAFSAVYLTIYYYLCPQQKKKENVIYISSGAALCTFIYYYSVNADPSTIAAKYETIMTSVLWSFHFIALLGVYAGFAGKTSSHLALEMSSASALMGANRICYGILKNRQFIVFQNIIFLAVNLGQLSCFVFFSSKTPPKKVKTEEGKSSGKKRMKKE</sequence>
<comment type="subcellular location">
    <subcellularLocation>
        <location evidence="1">Cell membrane</location>
        <topology evidence="1">Multi-pass membrane protein</topology>
    </subcellularLocation>
</comment>
<evidence type="ECO:0000256" key="10">
    <source>
        <dbReference type="RuleBase" id="RU910715"/>
    </source>
</evidence>
<evidence type="ECO:0000256" key="6">
    <source>
        <dbReference type="ARBA" id="ARBA00022692"/>
    </source>
</evidence>
<keyword evidence="13" id="KW-1185">Reference proteome</keyword>
<comment type="caution">
    <text evidence="10">Lacks conserved residue(s) required for the propagation of feature annotation.</text>
</comment>
<dbReference type="PANTHER" id="PTHR10791">
    <property type="entry name" value="RAG1-ACTIVATING PROTEIN 1"/>
    <property type="match status" value="1"/>
</dbReference>
<dbReference type="OrthoDB" id="409725at2759"/>
<reference evidence="12" key="1">
    <citation type="submission" date="2022-01" db="EMBL/GenBank/DDBJ databases">
        <authorList>
            <person name="King R."/>
        </authorList>
    </citation>
    <scope>NUCLEOTIDE SEQUENCE</scope>
</reference>
<keyword evidence="4" id="KW-1003">Cell membrane</keyword>
<evidence type="ECO:0000256" key="2">
    <source>
        <dbReference type="ARBA" id="ARBA00007809"/>
    </source>
</evidence>
<dbReference type="Pfam" id="PF03083">
    <property type="entry name" value="MtN3_slv"/>
    <property type="match status" value="1"/>
</dbReference>
<evidence type="ECO:0000256" key="1">
    <source>
        <dbReference type="ARBA" id="ARBA00004651"/>
    </source>
</evidence>
<evidence type="ECO:0000256" key="7">
    <source>
        <dbReference type="ARBA" id="ARBA00022737"/>
    </source>
</evidence>
<feature type="transmembrane region" description="Helical" evidence="10">
    <location>
        <begin position="53"/>
        <end position="72"/>
    </location>
</feature>
<feature type="transmembrane region" description="Helical" evidence="10">
    <location>
        <begin position="198"/>
        <end position="219"/>
    </location>
</feature>
<dbReference type="GO" id="GO:0005886">
    <property type="term" value="C:plasma membrane"/>
    <property type="evidence" value="ECO:0007669"/>
    <property type="project" value="UniProtKB-SubCell"/>
</dbReference>
<reference evidence="12" key="2">
    <citation type="submission" date="2022-10" db="EMBL/GenBank/DDBJ databases">
        <authorList>
            <consortium name="ENA_rothamsted_submissions"/>
            <consortium name="culmorum"/>
            <person name="King R."/>
        </authorList>
    </citation>
    <scope>NUCLEOTIDE SEQUENCE</scope>
</reference>
<dbReference type="EMBL" id="OU895880">
    <property type="protein sequence ID" value="CAG9811072.1"/>
    <property type="molecule type" value="Genomic_DNA"/>
</dbReference>
<dbReference type="PANTHER" id="PTHR10791:SF30">
    <property type="entry name" value="SUGAR TRANSPORTER SWEET1"/>
    <property type="match status" value="1"/>
</dbReference>
<keyword evidence="6 10" id="KW-0812">Transmembrane</keyword>
<evidence type="ECO:0000256" key="9">
    <source>
        <dbReference type="ARBA" id="ARBA00023136"/>
    </source>
</evidence>
<dbReference type="InterPro" id="IPR047664">
    <property type="entry name" value="SWEET"/>
</dbReference>
<proteinExistence type="inferred from homology"/>
<accession>A0A9N9WYF3</accession>
<dbReference type="InterPro" id="IPR004316">
    <property type="entry name" value="SWEET_rpt"/>
</dbReference>
<evidence type="ECO:0000256" key="11">
    <source>
        <dbReference type="SAM" id="MobiDB-lite"/>
    </source>
</evidence>
<name>A0A9N9WYF3_9DIPT</name>
<dbReference type="GO" id="GO:0051119">
    <property type="term" value="F:sugar transmembrane transporter activity"/>
    <property type="evidence" value="ECO:0007669"/>
    <property type="project" value="InterPro"/>
</dbReference>
<comment type="function">
    <text evidence="10">Mediates sugar transport across membranes.</text>
</comment>
<feature type="transmembrane region" description="Helical" evidence="10">
    <location>
        <begin position="147"/>
        <end position="164"/>
    </location>
</feature>
<dbReference type="Proteomes" id="UP001153620">
    <property type="component" value="Chromosome 4"/>
</dbReference>
<keyword evidence="8 10" id="KW-1133">Transmembrane helix</keyword>
<protein>
    <recommendedName>
        <fullName evidence="10">Sugar transporter SWEET</fullName>
    </recommendedName>
</protein>
<keyword evidence="5 10" id="KW-0762">Sugar transport</keyword>
<keyword evidence="9 10" id="KW-0472">Membrane</keyword>
<evidence type="ECO:0000313" key="12">
    <source>
        <dbReference type="EMBL" id="CAG9811072.1"/>
    </source>
</evidence>